<feature type="transmembrane region" description="Helical" evidence="2">
    <location>
        <begin position="156"/>
        <end position="178"/>
    </location>
</feature>
<feature type="region of interest" description="Disordered" evidence="1">
    <location>
        <begin position="1"/>
        <end position="54"/>
    </location>
</feature>
<feature type="transmembrane region" description="Helical" evidence="2">
    <location>
        <begin position="119"/>
        <end position="144"/>
    </location>
</feature>
<evidence type="ECO:0000256" key="1">
    <source>
        <dbReference type="SAM" id="MobiDB-lite"/>
    </source>
</evidence>
<reference evidence="3" key="1">
    <citation type="submission" date="2021-01" db="EMBL/GenBank/DDBJ databases">
        <authorList>
            <person name="Corre E."/>
            <person name="Pelletier E."/>
            <person name="Niang G."/>
            <person name="Scheremetjew M."/>
            <person name="Finn R."/>
            <person name="Kale V."/>
            <person name="Holt S."/>
            <person name="Cochrane G."/>
            <person name="Meng A."/>
            <person name="Brown T."/>
            <person name="Cohen L."/>
        </authorList>
    </citation>
    <scope>NUCLEOTIDE SEQUENCE</scope>
    <source>
        <strain evidence="3">S3</strain>
    </source>
</reference>
<evidence type="ECO:0000256" key="2">
    <source>
        <dbReference type="SAM" id="Phobius"/>
    </source>
</evidence>
<gene>
    <name evidence="3" type="ORF">SINC0208_LOCUS13883</name>
</gene>
<feature type="compositionally biased region" description="Basic and acidic residues" evidence="1">
    <location>
        <begin position="13"/>
        <end position="33"/>
    </location>
</feature>
<feature type="transmembrane region" description="Helical" evidence="2">
    <location>
        <begin position="84"/>
        <end position="107"/>
    </location>
</feature>
<sequence length="241" mass="27942">MEDDAMAAMAENMEEKPTDQMMDDMDKKSEKSKHSSKKSSKKSSEDSEDSRDEEKPKDILEPCCCCLCVCHNERTKNLSCCMFFPVKTGIVLTGALFLIAVTGMFVWHMFMLMNEHIDWYFPIIALVLLAPMILGATFWVVFFIRDKKASRARLTYSQLLAIISLCTIAAWNVIYFVYFYKRDKEFVYQGLNDGPYKKTQKKTYLFSILFETSVLVAFFAYTMCITDRYSDAMDMSKPYNE</sequence>
<keyword evidence="2" id="KW-1133">Transmembrane helix</keyword>
<organism evidence="3">
    <name type="scientific">Strombidium inclinatum</name>
    <dbReference type="NCBI Taxonomy" id="197538"/>
    <lineage>
        <taxon>Eukaryota</taxon>
        <taxon>Sar</taxon>
        <taxon>Alveolata</taxon>
        <taxon>Ciliophora</taxon>
        <taxon>Intramacronucleata</taxon>
        <taxon>Spirotrichea</taxon>
        <taxon>Oligotrichia</taxon>
        <taxon>Strombidiidae</taxon>
        <taxon>Strombidium</taxon>
    </lineage>
</organism>
<evidence type="ECO:0000313" key="3">
    <source>
        <dbReference type="EMBL" id="CAE0333245.1"/>
    </source>
</evidence>
<proteinExistence type="predicted"/>
<feature type="transmembrane region" description="Helical" evidence="2">
    <location>
        <begin position="204"/>
        <end position="225"/>
    </location>
</feature>
<keyword evidence="2" id="KW-0812">Transmembrane</keyword>
<dbReference type="AlphaFoldDB" id="A0A7S3IVZ7"/>
<dbReference type="EMBL" id="HBIH01034936">
    <property type="protein sequence ID" value="CAE0333245.1"/>
    <property type="molecule type" value="Transcribed_RNA"/>
</dbReference>
<feature type="compositionally biased region" description="Low complexity" evidence="1">
    <location>
        <begin position="1"/>
        <end position="11"/>
    </location>
</feature>
<keyword evidence="2" id="KW-0472">Membrane</keyword>
<protein>
    <submittedName>
        <fullName evidence="3">Uncharacterized protein</fullName>
    </submittedName>
</protein>
<accession>A0A7S3IVZ7</accession>
<name>A0A7S3IVZ7_9SPIT</name>